<protein>
    <submittedName>
        <fullName evidence="1">DUF1501 domain-containing protein</fullName>
    </submittedName>
</protein>
<evidence type="ECO:0000313" key="2">
    <source>
        <dbReference type="Proteomes" id="UP000829194"/>
    </source>
</evidence>
<dbReference type="Proteomes" id="UP000829194">
    <property type="component" value="Chromosome"/>
</dbReference>
<dbReference type="InterPro" id="IPR010869">
    <property type="entry name" value="DUF1501"/>
</dbReference>
<accession>A0ABY3X9F9</accession>
<dbReference type="RefSeq" id="WP_057943770.1">
    <property type="nucleotide sequence ID" value="NZ_CP011131.1"/>
</dbReference>
<keyword evidence="2" id="KW-1185">Reference proteome</keyword>
<reference evidence="1 2" key="1">
    <citation type="submission" date="2022-03" db="EMBL/GenBank/DDBJ databases">
        <title>Complete genome sequence of Lysobacter capsici VKM B-2533 and Lysobacter gummosus 10.1.1, promising sources of lytic agents.</title>
        <authorList>
            <person name="Tarlachkov S.V."/>
            <person name="Kudryakova I.V."/>
            <person name="Afoshin A.S."/>
            <person name="Leontyevskaya E.A."/>
            <person name="Leontyevskaya N.V."/>
        </authorList>
    </citation>
    <scope>NUCLEOTIDE SEQUENCE [LARGE SCALE GENOMIC DNA]</scope>
    <source>
        <strain evidence="1 2">10.1.1</strain>
    </source>
</reference>
<name>A0ABY3X9F9_9GAMM</name>
<dbReference type="EMBL" id="CP093547">
    <property type="protein sequence ID" value="UNP28134.1"/>
    <property type="molecule type" value="Genomic_DNA"/>
</dbReference>
<gene>
    <name evidence="1" type="ORF">MOV92_16730</name>
</gene>
<sequence>MKRREFLRNSICTALGGAGLYSALGNLRLVEAATRAYGASSFDDYKALVCVFMFGGNDSLNMVIPRDNDHYQQYRTARATLAVEQSQLLPLVPQTGGGASDGADYGLQSSIIGDDTVGMSGLQGLFNTGQAAVLGNVGTLIRPTSKADYANHAVELPPQLFSHNDQQQYWQVSRTGDGRNLGWGGRIADLLHDANPDAFIPMSVSLNFESILQRAATGSQYVIGNDGPRYFSRFEWDGDSRRAFLALMAPNAQPHVFGRSYANSFRRARENADAVGTALDSSTPLQTVFPANNDLAAQLQMVARMIKVREVLGLKRQVYFVSMGGFDNHDRLLSEQPALLSRLSQAMTAFHAATVELGVADKVTAFTASDFGRTLSSNGDGSDHGWGGHHFVVGGAVRGGRFFGQMPTLVNGGNDDAGWGQIIPTTPVDLYAATLAKWFGVADTDLDLIFPNLGNFSPRRDLGFMG</sequence>
<dbReference type="Pfam" id="PF07394">
    <property type="entry name" value="DUF1501"/>
    <property type="match status" value="1"/>
</dbReference>
<evidence type="ECO:0000313" key="1">
    <source>
        <dbReference type="EMBL" id="UNP28134.1"/>
    </source>
</evidence>
<organism evidence="1 2">
    <name type="scientific">Lysobacter gummosus</name>
    <dbReference type="NCBI Taxonomy" id="262324"/>
    <lineage>
        <taxon>Bacteria</taxon>
        <taxon>Pseudomonadati</taxon>
        <taxon>Pseudomonadota</taxon>
        <taxon>Gammaproteobacteria</taxon>
        <taxon>Lysobacterales</taxon>
        <taxon>Lysobacteraceae</taxon>
        <taxon>Lysobacter</taxon>
    </lineage>
</organism>
<dbReference type="PANTHER" id="PTHR43737">
    <property type="entry name" value="BLL7424 PROTEIN"/>
    <property type="match status" value="1"/>
</dbReference>
<proteinExistence type="predicted"/>
<dbReference type="PANTHER" id="PTHR43737:SF1">
    <property type="entry name" value="DUF1501 DOMAIN-CONTAINING PROTEIN"/>
    <property type="match status" value="1"/>
</dbReference>